<evidence type="ECO:0000313" key="1">
    <source>
        <dbReference type="EMBL" id="KAF5909974.1"/>
    </source>
</evidence>
<name>A0A8J4XIT4_CLAMG</name>
<comment type="caution">
    <text evidence="1">The sequence shown here is derived from an EMBL/GenBank/DDBJ whole genome shotgun (WGS) entry which is preliminary data.</text>
</comment>
<organism evidence="1 2">
    <name type="scientific">Clarias magur</name>
    <name type="common">Asian catfish</name>
    <name type="synonym">Macropteronotus magur</name>
    <dbReference type="NCBI Taxonomy" id="1594786"/>
    <lineage>
        <taxon>Eukaryota</taxon>
        <taxon>Metazoa</taxon>
        <taxon>Chordata</taxon>
        <taxon>Craniata</taxon>
        <taxon>Vertebrata</taxon>
        <taxon>Euteleostomi</taxon>
        <taxon>Actinopterygii</taxon>
        <taxon>Neopterygii</taxon>
        <taxon>Teleostei</taxon>
        <taxon>Ostariophysi</taxon>
        <taxon>Siluriformes</taxon>
        <taxon>Clariidae</taxon>
        <taxon>Clarias</taxon>
    </lineage>
</organism>
<evidence type="ECO:0000313" key="2">
    <source>
        <dbReference type="Proteomes" id="UP000727407"/>
    </source>
</evidence>
<protein>
    <submittedName>
        <fullName evidence="1">Uncharacterized protein</fullName>
    </submittedName>
</protein>
<reference evidence="1" key="1">
    <citation type="submission" date="2020-07" db="EMBL/GenBank/DDBJ databases">
        <title>Clarias magur genome sequencing, assembly and annotation.</title>
        <authorList>
            <person name="Kushwaha B."/>
            <person name="Kumar R."/>
            <person name="Das P."/>
            <person name="Joshi C.G."/>
            <person name="Kumar D."/>
            <person name="Nagpure N.S."/>
            <person name="Pandey M."/>
            <person name="Agarwal S."/>
            <person name="Srivastava S."/>
            <person name="Singh M."/>
            <person name="Sahoo L."/>
            <person name="Jayasankar P."/>
            <person name="Meher P.K."/>
            <person name="Koringa P.G."/>
            <person name="Iquebal M.A."/>
            <person name="Das S.P."/>
            <person name="Bit A."/>
            <person name="Patnaik S."/>
            <person name="Patel N."/>
            <person name="Shah T.M."/>
            <person name="Hinsu A."/>
            <person name="Jena J.K."/>
        </authorList>
    </citation>
    <scope>NUCLEOTIDE SEQUENCE</scope>
    <source>
        <strain evidence="1">CIFAMagur01</strain>
        <tissue evidence="1">Testis</tissue>
    </source>
</reference>
<gene>
    <name evidence="1" type="ORF">DAT39_000077</name>
</gene>
<sequence>MNLHDGTYSLASFEVRASRLNRSVPAITAGVESGVEKNYNFLRTVPSGARGGERLLISRANPSGPGANLVSHASTRLAEGRGGSQHSRAPRMELGASTHRLESKNPLELLGTWRIC</sequence>
<dbReference type="EMBL" id="QNUK01000001">
    <property type="protein sequence ID" value="KAF5909974.1"/>
    <property type="molecule type" value="Genomic_DNA"/>
</dbReference>
<dbReference type="Proteomes" id="UP000727407">
    <property type="component" value="Unassembled WGS sequence"/>
</dbReference>
<accession>A0A8J4XIT4</accession>
<dbReference type="AlphaFoldDB" id="A0A8J4XIT4"/>
<proteinExistence type="predicted"/>
<keyword evidence="2" id="KW-1185">Reference proteome</keyword>